<accession>A0A1I6GSI1</accession>
<feature type="region of interest" description="Disordered" evidence="1">
    <location>
        <begin position="212"/>
        <end position="251"/>
    </location>
</feature>
<feature type="region of interest" description="Disordered" evidence="1">
    <location>
        <begin position="418"/>
        <end position="440"/>
    </location>
</feature>
<dbReference type="SMART" id="SM00507">
    <property type="entry name" value="HNHc"/>
    <property type="match status" value="1"/>
</dbReference>
<feature type="domain" description="HNH nuclease" evidence="2">
    <location>
        <begin position="345"/>
        <end position="397"/>
    </location>
</feature>
<evidence type="ECO:0000259" key="2">
    <source>
        <dbReference type="SMART" id="SM00507"/>
    </source>
</evidence>
<dbReference type="EMBL" id="FOYR01000001">
    <property type="protein sequence ID" value="SFR45150.1"/>
    <property type="molecule type" value="Genomic_DNA"/>
</dbReference>
<evidence type="ECO:0000256" key="1">
    <source>
        <dbReference type="SAM" id="MobiDB-lite"/>
    </source>
</evidence>
<protein>
    <recommendedName>
        <fullName evidence="2">HNH nuclease domain-containing protein</fullName>
    </recommendedName>
</protein>
<dbReference type="InterPro" id="IPR003870">
    <property type="entry name" value="DUF222"/>
</dbReference>
<sequence>MPPTLDSYPARCGEIVDRCAEIDRRIAGLEAEKAALLGERVQLLLAEVPPGSAGFEQAERSMFAEIAAGLRVSRGTAARALGVGWSLNDRFPAARAALAAGRISARHAAVIVQAAAASLDIADLEAHARYEERVIPFAAAETAPRTEAFARSVAAAVAPETVTERHRRARGDRQVRVTDVDDGMAWLGILLPSVLAHAAHDRLTAMARRIRATGDAAQPGAEPREDRRRRRDLLPPLGTHPQEPTADPRSLDEVRADLAADLLLAADTDLIRENGLEGIRGAVQVTIAGSTVTGADDRPAELDGHGPIDADLARHLAGTTDVWDRLFLDARGMLTRTDTYSPTERMRRFLRARDRHCRFPGCRMPARPCDIDHNHDHAQGGPTDIDNLCCLCRGHHALKHPDQDDRWRWTATQHPGGVIEWTSPDGHTYTDTPPPRVQFA</sequence>
<reference evidence="4" key="1">
    <citation type="submission" date="2016-10" db="EMBL/GenBank/DDBJ databases">
        <authorList>
            <person name="Varghese N."/>
            <person name="Submissions S."/>
        </authorList>
    </citation>
    <scope>NUCLEOTIDE SEQUENCE [LARGE SCALE GENOMIC DNA]</scope>
    <source>
        <strain evidence="4">CL127</strain>
    </source>
</reference>
<dbReference type="CDD" id="cd00085">
    <property type="entry name" value="HNHc"/>
    <property type="match status" value="1"/>
</dbReference>
<organism evidence="3 4">
    <name type="scientific">Microbacterium azadirachtae</name>
    <dbReference type="NCBI Taxonomy" id="582680"/>
    <lineage>
        <taxon>Bacteria</taxon>
        <taxon>Bacillati</taxon>
        <taxon>Actinomycetota</taxon>
        <taxon>Actinomycetes</taxon>
        <taxon>Micrococcales</taxon>
        <taxon>Microbacteriaceae</taxon>
        <taxon>Microbacterium</taxon>
    </lineage>
</organism>
<gene>
    <name evidence="3" type="ORF">SAMN04488591_1529</name>
</gene>
<dbReference type="Proteomes" id="UP000198877">
    <property type="component" value="Unassembled WGS sequence"/>
</dbReference>
<dbReference type="Pfam" id="PF02720">
    <property type="entry name" value="DUF222"/>
    <property type="match status" value="1"/>
</dbReference>
<evidence type="ECO:0000313" key="3">
    <source>
        <dbReference type="EMBL" id="SFR45150.1"/>
    </source>
</evidence>
<evidence type="ECO:0000313" key="4">
    <source>
        <dbReference type="Proteomes" id="UP000198877"/>
    </source>
</evidence>
<dbReference type="AlphaFoldDB" id="A0A1I6GSI1"/>
<proteinExistence type="predicted"/>
<dbReference type="Gene3D" id="1.10.30.50">
    <property type="match status" value="1"/>
</dbReference>
<dbReference type="RefSeq" id="WP_091736828.1">
    <property type="nucleotide sequence ID" value="NZ_FOYR01000001.1"/>
</dbReference>
<dbReference type="InterPro" id="IPR003615">
    <property type="entry name" value="HNH_nuc"/>
</dbReference>
<name>A0A1I6GSI1_9MICO</name>